<evidence type="ECO:0000313" key="1">
    <source>
        <dbReference type="EMBL" id="AFX99179.1"/>
    </source>
</evidence>
<dbReference type="KEGG" id="thal:A1OE_998"/>
<reference evidence="1 2" key="1">
    <citation type="journal article" date="2012" name="Proc. Natl. Acad. Sci. U.S.A.">
        <title>Genome streamlining and chemical defense in a coral reef symbiosis.</title>
        <authorList>
            <person name="Kwan J.C."/>
            <person name="Donia M.S."/>
            <person name="Han A.W."/>
            <person name="Hirose E."/>
            <person name="Haygood M.G."/>
            <person name="Schmidt E.W."/>
        </authorList>
    </citation>
    <scope>NUCLEOTIDE SEQUENCE [LARGE SCALE GENOMIC DNA]</scope>
    <source>
        <strain evidence="1 2">L2</strain>
    </source>
</reference>
<dbReference type="SUPFAM" id="SSF52540">
    <property type="entry name" value="P-loop containing nucleoside triphosphate hydrolases"/>
    <property type="match status" value="1"/>
</dbReference>
<dbReference type="OrthoDB" id="9800698at2"/>
<dbReference type="Proteomes" id="UP000010077">
    <property type="component" value="Chromosome"/>
</dbReference>
<dbReference type="RefSeq" id="WP_015088677.1">
    <property type="nucleotide sequence ID" value="NC_019566.1"/>
</dbReference>
<dbReference type="eggNOG" id="ENOG5032UQX">
    <property type="taxonomic scope" value="Bacteria"/>
</dbReference>
<dbReference type="Pfam" id="PF13469">
    <property type="entry name" value="Sulfotransfer_3"/>
    <property type="match status" value="1"/>
</dbReference>
<proteinExistence type="predicted"/>
<evidence type="ECO:0008006" key="3">
    <source>
        <dbReference type="Google" id="ProtNLM"/>
    </source>
</evidence>
<dbReference type="AlphaFoldDB" id="K7YRK1"/>
<accession>K7YRK1</accession>
<organism evidence="1 2">
    <name type="scientific">Candidatus Endolissoclinum faulkneri L2</name>
    <dbReference type="NCBI Taxonomy" id="1193729"/>
    <lineage>
        <taxon>Bacteria</taxon>
        <taxon>Pseudomonadati</taxon>
        <taxon>Pseudomonadota</taxon>
        <taxon>Alphaproteobacteria</taxon>
        <taxon>Rhodospirillales</taxon>
        <taxon>Rhodospirillaceae</taxon>
        <taxon>Candidatus Endolissoclinum</taxon>
    </lineage>
</organism>
<evidence type="ECO:0000313" key="2">
    <source>
        <dbReference type="Proteomes" id="UP000010077"/>
    </source>
</evidence>
<keyword evidence="2" id="KW-1185">Reference proteome</keyword>
<dbReference type="HOGENOM" id="CLU_091603_0_0_5"/>
<protein>
    <recommendedName>
        <fullName evidence="3">Sulfotransferase family protein</fullName>
    </recommendedName>
</protein>
<dbReference type="STRING" id="1193729.A1OE_998"/>
<dbReference type="EMBL" id="CP003539">
    <property type="protein sequence ID" value="AFX99179.1"/>
    <property type="molecule type" value="Genomic_DNA"/>
</dbReference>
<name>K7YRK1_9PROT</name>
<gene>
    <name evidence="1" type="ORF">A1OE_998</name>
</gene>
<sequence>MVKFKLPILFIGGIGGSGTRAVANAIMSFGYYAGDCLNNAYDNLIFTELFKRPHWIRRGVSEKKIHQRLQLFERVMREGVNLTSIARWPALGRFWHQQRQGFDRFKNVVGWMTKEPNCHLFLEQIIDHWPDVLFIYVTRHPLDMAYSNNKGQLGNWGWLFEIDLNTYVVPEVAQLEYWIRTQKRLNNMSARHKERIYTLKFDTFVVNPMEAMLELAERLNLSIDKATLIKAASKVIVPESIGRWRKHDLSIFTPRQIDFCRTVGWPVDLEIN</sequence>
<dbReference type="InterPro" id="IPR027417">
    <property type="entry name" value="P-loop_NTPase"/>
</dbReference>
<dbReference type="Gene3D" id="3.40.50.300">
    <property type="entry name" value="P-loop containing nucleotide triphosphate hydrolases"/>
    <property type="match status" value="1"/>
</dbReference>